<dbReference type="InterPro" id="IPR018712">
    <property type="entry name" value="Tle1-like_cat"/>
</dbReference>
<gene>
    <name evidence="2" type="ORF">K504DRAFT_463420</name>
</gene>
<evidence type="ECO:0000313" key="3">
    <source>
        <dbReference type="Proteomes" id="UP000799428"/>
    </source>
</evidence>
<feature type="domain" description="T6SS Phospholipase effector Tle1-like catalytic" evidence="1">
    <location>
        <begin position="2"/>
        <end position="328"/>
    </location>
</feature>
<proteinExistence type="predicted"/>
<name>A0A6G1JTW7_9PLEO</name>
<evidence type="ECO:0000313" key="2">
    <source>
        <dbReference type="EMBL" id="KAF2703695.1"/>
    </source>
</evidence>
<dbReference type="Pfam" id="PF09994">
    <property type="entry name" value="T6SS_Tle1-like_cat"/>
    <property type="match status" value="1"/>
</dbReference>
<protein>
    <recommendedName>
        <fullName evidence="1">T6SS Phospholipase effector Tle1-like catalytic domain-containing protein</fullName>
    </recommendedName>
</protein>
<dbReference type="AlphaFoldDB" id="A0A6G1JTW7"/>
<dbReference type="EMBL" id="MU005786">
    <property type="protein sequence ID" value="KAF2703695.1"/>
    <property type="molecule type" value="Genomic_DNA"/>
</dbReference>
<dbReference type="PANTHER" id="PTHR33840">
    <property type="match status" value="1"/>
</dbReference>
<keyword evidence="3" id="KW-1185">Reference proteome</keyword>
<organism evidence="2 3">
    <name type="scientific">Pleomassaria siparia CBS 279.74</name>
    <dbReference type="NCBI Taxonomy" id="1314801"/>
    <lineage>
        <taxon>Eukaryota</taxon>
        <taxon>Fungi</taxon>
        <taxon>Dikarya</taxon>
        <taxon>Ascomycota</taxon>
        <taxon>Pezizomycotina</taxon>
        <taxon>Dothideomycetes</taxon>
        <taxon>Pleosporomycetidae</taxon>
        <taxon>Pleosporales</taxon>
        <taxon>Pleomassariaceae</taxon>
        <taxon>Pleomassaria</taxon>
    </lineage>
</organism>
<dbReference type="OrthoDB" id="3162439at2759"/>
<sequence length="507" mass="58204">MAVGSGLGIHIKDAYRFLMQNYREGDKICLFGFSRGAYTVRCLAGMLHKVGLLPASNTAQVNFAYDFYKDNTTEGWTMSAEFKKTFCTNVQVYFVGLWDCVASVGFIPRKLPFSSSPTNSIHYFRHAMALDEHRSKFKVCHWQQQDPDLQRRKTLDNTPKAQAHRLFRGKKKEVDAAVLTNALEKGKAAFENGNSHILDTHDVSEQDKLEAYFDAYDATRKRHEKVETNGLEVWCKLFLETHHSRPRIKERVTNTTKLCCICQRALLMSRSSSLEYRNLQRSPIVKNRADLVPPHLVMGAHADIGGGAVPNETRHMLSRIPFRWMVRQCFECDTGILFDTVSLVEQGLDMDSLYPMWKPHPVPSHSPPPTLVKTYESKKLPPLSWRSAFLPLDEKDSENGMANGRTTHHSAVLPESAESHFDALAPVNDMLTIAKGWWVLEYWPVKIRVLTKDEDGWEKRVRMNRGRYRAVRESEPKMHWTVKRMIDEGRYTLKGRCRPGTNWQVVS</sequence>
<dbReference type="Proteomes" id="UP000799428">
    <property type="component" value="Unassembled WGS sequence"/>
</dbReference>
<dbReference type="PANTHER" id="PTHR33840:SF1">
    <property type="entry name" value="TLE1 PHOSPHOLIPASE DOMAIN-CONTAINING PROTEIN"/>
    <property type="match status" value="1"/>
</dbReference>
<reference evidence="2" key="1">
    <citation type="journal article" date="2020" name="Stud. Mycol.">
        <title>101 Dothideomycetes genomes: a test case for predicting lifestyles and emergence of pathogens.</title>
        <authorList>
            <person name="Haridas S."/>
            <person name="Albert R."/>
            <person name="Binder M."/>
            <person name="Bloem J."/>
            <person name="Labutti K."/>
            <person name="Salamov A."/>
            <person name="Andreopoulos B."/>
            <person name="Baker S."/>
            <person name="Barry K."/>
            <person name="Bills G."/>
            <person name="Bluhm B."/>
            <person name="Cannon C."/>
            <person name="Castanera R."/>
            <person name="Culley D."/>
            <person name="Daum C."/>
            <person name="Ezra D."/>
            <person name="Gonzalez J."/>
            <person name="Henrissat B."/>
            <person name="Kuo A."/>
            <person name="Liang C."/>
            <person name="Lipzen A."/>
            <person name="Lutzoni F."/>
            <person name="Magnuson J."/>
            <person name="Mondo S."/>
            <person name="Nolan M."/>
            <person name="Ohm R."/>
            <person name="Pangilinan J."/>
            <person name="Park H.-J."/>
            <person name="Ramirez L."/>
            <person name="Alfaro M."/>
            <person name="Sun H."/>
            <person name="Tritt A."/>
            <person name="Yoshinaga Y."/>
            <person name="Zwiers L.-H."/>
            <person name="Turgeon B."/>
            <person name="Goodwin S."/>
            <person name="Spatafora J."/>
            <person name="Crous P."/>
            <person name="Grigoriev I."/>
        </authorList>
    </citation>
    <scope>NUCLEOTIDE SEQUENCE</scope>
    <source>
        <strain evidence="2">CBS 279.74</strain>
    </source>
</reference>
<accession>A0A6G1JTW7</accession>
<evidence type="ECO:0000259" key="1">
    <source>
        <dbReference type="Pfam" id="PF09994"/>
    </source>
</evidence>